<feature type="binding site" evidence="14">
    <location>
        <begin position="330"/>
        <end position="333"/>
    </location>
    <ligand>
        <name>FAD</name>
        <dbReference type="ChEBI" id="CHEBI:57692"/>
    </ligand>
</feature>
<dbReference type="GO" id="GO:0005737">
    <property type="term" value="C:cytoplasm"/>
    <property type="evidence" value="ECO:0007669"/>
    <property type="project" value="UniProtKB-SubCell"/>
</dbReference>
<reference evidence="19 20" key="1">
    <citation type="submission" date="2017-02" db="EMBL/GenBank/DDBJ databases">
        <title>Draft genome sequence of Moraxella lincolnii CCUG 9405T type strain.</title>
        <authorList>
            <person name="Salva-Serra F."/>
            <person name="Engstrom-Jakobsson H."/>
            <person name="Thorell K."/>
            <person name="Jaen-Luchoro D."/>
            <person name="Gonzales-Siles L."/>
            <person name="Karlsson R."/>
            <person name="Yazdan S."/>
            <person name="Boulund F."/>
            <person name="Johnning A."/>
            <person name="Engstrand L."/>
            <person name="Kristiansson E."/>
            <person name="Moore E."/>
        </authorList>
    </citation>
    <scope>NUCLEOTIDE SEQUENCE [LARGE SCALE GENOMIC DNA]</scope>
    <source>
        <strain evidence="19 20">CCUG 9405</strain>
    </source>
</reference>
<keyword evidence="7 14" id="KW-0274">FAD</keyword>
<dbReference type="InterPro" id="IPR001100">
    <property type="entry name" value="Pyr_nuc-diS_OxRdtase"/>
</dbReference>
<gene>
    <name evidence="19" type="ORF">B0682_05500</name>
</gene>
<dbReference type="FunFam" id="3.30.390.30:FF:000001">
    <property type="entry name" value="Dihydrolipoyl dehydrogenase"/>
    <property type="match status" value="1"/>
</dbReference>
<evidence type="ECO:0000256" key="12">
    <source>
        <dbReference type="ARBA" id="ARBA00049187"/>
    </source>
</evidence>
<dbReference type="PROSITE" id="PS00076">
    <property type="entry name" value="PYRIDINE_REDOX_1"/>
    <property type="match status" value="1"/>
</dbReference>
<evidence type="ECO:0000256" key="10">
    <source>
        <dbReference type="ARBA" id="ARBA00023157"/>
    </source>
</evidence>
<evidence type="ECO:0000256" key="3">
    <source>
        <dbReference type="ARBA" id="ARBA00012608"/>
    </source>
</evidence>
<dbReference type="InterPro" id="IPR036188">
    <property type="entry name" value="FAD/NAD-bd_sf"/>
</dbReference>
<evidence type="ECO:0000256" key="11">
    <source>
        <dbReference type="ARBA" id="ARBA00023284"/>
    </source>
</evidence>
<feature type="binding site" evidence="14">
    <location>
        <position position="283"/>
    </location>
    <ligand>
        <name>NAD(+)</name>
        <dbReference type="ChEBI" id="CHEBI:57540"/>
    </ligand>
</feature>
<keyword evidence="8 16" id="KW-0560">Oxidoreductase</keyword>
<dbReference type="SUPFAM" id="SSF51905">
    <property type="entry name" value="FAD/NAD(P)-binding domain"/>
    <property type="match status" value="1"/>
</dbReference>
<dbReference type="InterPro" id="IPR006258">
    <property type="entry name" value="Lipoamide_DH"/>
</dbReference>
<keyword evidence="9 14" id="KW-0520">NAD</keyword>
<feature type="binding site" evidence="14">
    <location>
        <position position="57"/>
    </location>
    <ligand>
        <name>FAD</name>
        <dbReference type="ChEBI" id="CHEBI:57692"/>
    </ligand>
</feature>
<accession>A0A1T0CE83</accession>
<evidence type="ECO:0000256" key="9">
    <source>
        <dbReference type="ARBA" id="ARBA00023027"/>
    </source>
</evidence>
<keyword evidence="14" id="KW-0547">Nucleotide-binding</keyword>
<dbReference type="InterPro" id="IPR050151">
    <property type="entry name" value="Class-I_Pyr_Nuc-Dis_Oxidored"/>
</dbReference>
<dbReference type="Pfam" id="PF07992">
    <property type="entry name" value="Pyr_redox_2"/>
    <property type="match status" value="1"/>
</dbReference>
<feature type="domain" description="Pyridine nucleotide-disulphide oxidoreductase dimerisation" evidence="17">
    <location>
        <begin position="360"/>
        <end position="467"/>
    </location>
</feature>
<keyword evidence="20" id="KW-1185">Reference proteome</keyword>
<dbReference type="InterPro" id="IPR004099">
    <property type="entry name" value="Pyr_nucl-diS_OxRdtase_dimer"/>
</dbReference>
<evidence type="ECO:0000256" key="13">
    <source>
        <dbReference type="PIRSR" id="PIRSR000350-2"/>
    </source>
</evidence>
<comment type="miscellaneous">
    <text evidence="16">The active site is a redox-active disulfide bond.</text>
</comment>
<dbReference type="InterPro" id="IPR016156">
    <property type="entry name" value="FAD/NAD-linked_Rdtase_dimer_sf"/>
</dbReference>
<dbReference type="OrthoDB" id="9800167at2"/>
<dbReference type="GO" id="GO:0004148">
    <property type="term" value="F:dihydrolipoyl dehydrogenase (NADH) activity"/>
    <property type="evidence" value="ECO:0007669"/>
    <property type="project" value="UniProtKB-EC"/>
</dbReference>
<feature type="binding site" evidence="14">
    <location>
        <position position="216"/>
    </location>
    <ligand>
        <name>NAD(+)</name>
        <dbReference type="ChEBI" id="CHEBI:57540"/>
    </ligand>
</feature>
<dbReference type="PRINTS" id="PR00368">
    <property type="entry name" value="FADPNR"/>
</dbReference>
<keyword evidence="10" id="KW-1015">Disulfide bond</keyword>
<evidence type="ECO:0000256" key="6">
    <source>
        <dbReference type="ARBA" id="ARBA00022630"/>
    </source>
</evidence>
<evidence type="ECO:0000313" key="20">
    <source>
        <dbReference type="Proteomes" id="UP000191094"/>
    </source>
</evidence>
<evidence type="ECO:0000256" key="5">
    <source>
        <dbReference type="ARBA" id="ARBA00022490"/>
    </source>
</evidence>
<proteinExistence type="inferred from homology"/>
<feature type="domain" description="FAD/NAD(P)-binding" evidence="18">
    <location>
        <begin position="5"/>
        <end position="339"/>
    </location>
</feature>
<feature type="binding site" evidence="14">
    <location>
        <position position="121"/>
    </location>
    <ligand>
        <name>FAD</name>
        <dbReference type="ChEBI" id="CHEBI:57692"/>
    </ligand>
</feature>
<evidence type="ECO:0000256" key="1">
    <source>
        <dbReference type="ARBA" id="ARBA00004496"/>
    </source>
</evidence>
<organism evidence="19 20">
    <name type="scientific">Lwoffella lincolnii</name>
    <dbReference type="NCBI Taxonomy" id="90241"/>
    <lineage>
        <taxon>Bacteria</taxon>
        <taxon>Pseudomonadati</taxon>
        <taxon>Pseudomonadota</taxon>
        <taxon>Gammaproteobacteria</taxon>
        <taxon>Moraxellales</taxon>
        <taxon>Moraxellaceae</taxon>
        <taxon>Lwoffella</taxon>
    </lineage>
</organism>
<evidence type="ECO:0000256" key="2">
    <source>
        <dbReference type="ARBA" id="ARBA00007532"/>
    </source>
</evidence>
<dbReference type="PIRSF" id="PIRSF000350">
    <property type="entry name" value="Mercury_reductase_MerA"/>
    <property type="match status" value="1"/>
</dbReference>
<sequence>MKNSYDLVVIGGGPGGYEAAIRAGQLGMSVACIEKRVHKGEPALGGTCLNVGCIPSKALLDSSHRYEATQHELSEHGISTGDVSIDVKKMLQRKDNIVKGLTGGVAALLKGNGVDWLQGVGTLEDGKGDSKKITFTPLDESQEAQSITAKYVILAAGSVPIEIPVAKTDGEYVVDSTGALEFAEVPKRLGVIGAGVIGLELGSVWRRLGSDVVVYEAMPEFLAAADDEIAKEAGKLLKKQGLDIRVDTKVTNAQVKDGQVEVTSEKGGESSTDTFDKLIVCVGRRAYSEKLLGENSGVKMTDRGLVEVDDQCKTNLDGVYAIGDLVRGPMLAHKAMEEGMMAVERIHGEKPQVNYDTIISVIYTHPEIAWVGMTEQQAIEKGHEVKTGTFSLAANGRALAQGEGMGLVKVVADAKTDRLLGMHMVGVGAGDIVHQGMIAMEFVSSIEDLQLMTFAHPTVSEAVHEAALSADGRAIHAIQRKKRNK</sequence>
<feature type="binding site" evidence="14">
    <location>
        <begin position="193"/>
        <end position="200"/>
    </location>
    <ligand>
        <name>NAD(+)</name>
        <dbReference type="ChEBI" id="CHEBI:57540"/>
    </ligand>
</feature>
<dbReference type="InterPro" id="IPR012999">
    <property type="entry name" value="Pyr_OxRdtase_I_AS"/>
</dbReference>
<evidence type="ECO:0000256" key="8">
    <source>
        <dbReference type="ARBA" id="ARBA00023002"/>
    </source>
</evidence>
<dbReference type="NCBIfam" id="TIGR01350">
    <property type="entry name" value="lipoamide_DH"/>
    <property type="match status" value="1"/>
</dbReference>
<comment type="similarity">
    <text evidence="2 16">Belongs to the class-I pyridine nucleotide-disulfide oxidoreductase family.</text>
</comment>
<dbReference type="Gene3D" id="3.30.390.30">
    <property type="match status" value="1"/>
</dbReference>
<dbReference type="Pfam" id="PF02852">
    <property type="entry name" value="Pyr_redox_dim"/>
    <property type="match status" value="1"/>
</dbReference>
<keyword evidence="11 16" id="KW-0676">Redox-active center</keyword>
<keyword evidence="6 16" id="KW-0285">Flavoprotein</keyword>
<dbReference type="STRING" id="90241.B0682_05500"/>
<dbReference type="EC" id="1.8.1.4" evidence="3 16"/>
<dbReference type="GO" id="GO:0050660">
    <property type="term" value="F:flavin adenine dinucleotide binding"/>
    <property type="evidence" value="ECO:0007669"/>
    <property type="project" value="InterPro"/>
</dbReference>
<dbReference type="PANTHER" id="PTHR22912:SF224">
    <property type="entry name" value="DIHYDROLIPOYL DEHYDROGENASE"/>
    <property type="match status" value="1"/>
</dbReference>
<feature type="binding site" evidence="14">
    <location>
        <position position="324"/>
    </location>
    <ligand>
        <name>FAD</name>
        <dbReference type="ChEBI" id="CHEBI:57692"/>
    </ligand>
</feature>
<evidence type="ECO:0000256" key="4">
    <source>
        <dbReference type="ARBA" id="ARBA00016961"/>
    </source>
</evidence>
<comment type="subcellular location">
    <subcellularLocation>
        <location evidence="1">Cytoplasm</location>
    </subcellularLocation>
</comment>
<dbReference type="Gene3D" id="3.50.50.60">
    <property type="entry name" value="FAD/NAD(P)-binding domain"/>
    <property type="match status" value="2"/>
</dbReference>
<dbReference type="PRINTS" id="PR00411">
    <property type="entry name" value="PNDRDTASEI"/>
</dbReference>
<keyword evidence="5" id="KW-0963">Cytoplasm</keyword>
<evidence type="ECO:0000259" key="17">
    <source>
        <dbReference type="Pfam" id="PF02852"/>
    </source>
</evidence>
<evidence type="ECO:0000256" key="7">
    <source>
        <dbReference type="ARBA" id="ARBA00022827"/>
    </source>
</evidence>
<protein>
    <recommendedName>
        <fullName evidence="4 16">Dihydrolipoyl dehydrogenase</fullName>
        <ecNumber evidence="3 16">1.8.1.4</ecNumber>
    </recommendedName>
</protein>
<evidence type="ECO:0000259" key="18">
    <source>
        <dbReference type="Pfam" id="PF07992"/>
    </source>
</evidence>
<comment type="cofactor">
    <cofactor evidence="14 16">
        <name>FAD</name>
        <dbReference type="ChEBI" id="CHEBI:57692"/>
    </cofactor>
    <text evidence="14 16">Binds 1 FAD per subunit.</text>
</comment>
<evidence type="ECO:0000256" key="16">
    <source>
        <dbReference type="RuleBase" id="RU003692"/>
    </source>
</evidence>
<dbReference type="SUPFAM" id="SSF55424">
    <property type="entry name" value="FAD/NAD-linked reductases, dimerisation (C-terminal) domain"/>
    <property type="match status" value="1"/>
</dbReference>
<dbReference type="PANTHER" id="PTHR22912">
    <property type="entry name" value="DISULFIDE OXIDOREDUCTASE"/>
    <property type="match status" value="1"/>
</dbReference>
<name>A0A1T0CE83_9GAMM</name>
<dbReference type="GO" id="GO:0006103">
    <property type="term" value="P:2-oxoglutarate metabolic process"/>
    <property type="evidence" value="ECO:0007669"/>
    <property type="project" value="TreeGrafter"/>
</dbReference>
<comment type="caution">
    <text evidence="19">The sequence shown here is derived from an EMBL/GenBank/DDBJ whole genome shotgun (WGS) entry which is preliminary data.</text>
</comment>
<evidence type="ECO:0000256" key="14">
    <source>
        <dbReference type="PIRSR" id="PIRSR000350-3"/>
    </source>
</evidence>
<dbReference type="InterPro" id="IPR023753">
    <property type="entry name" value="FAD/NAD-binding_dom"/>
</dbReference>
<evidence type="ECO:0000256" key="15">
    <source>
        <dbReference type="PIRSR" id="PIRSR000350-4"/>
    </source>
</evidence>
<feature type="active site" description="Proton acceptor" evidence="13">
    <location>
        <position position="456"/>
    </location>
</feature>
<dbReference type="Proteomes" id="UP000191094">
    <property type="component" value="Unassembled WGS sequence"/>
</dbReference>
<dbReference type="AlphaFoldDB" id="A0A1T0CE83"/>
<dbReference type="RefSeq" id="WP_078307253.1">
    <property type="nucleotide sequence ID" value="NZ_CP147511.1"/>
</dbReference>
<feature type="disulfide bond" description="Redox-active" evidence="15">
    <location>
        <begin position="48"/>
        <end position="53"/>
    </location>
</feature>
<evidence type="ECO:0000313" key="19">
    <source>
        <dbReference type="EMBL" id="OOS20603.1"/>
    </source>
</evidence>
<dbReference type="EMBL" id="MUYT01000007">
    <property type="protein sequence ID" value="OOS20603.1"/>
    <property type="molecule type" value="Genomic_DNA"/>
</dbReference>
<comment type="catalytic activity">
    <reaction evidence="12 16">
        <text>N(6)-[(R)-dihydrolipoyl]-L-lysyl-[protein] + NAD(+) = N(6)-[(R)-lipoyl]-L-lysyl-[protein] + NADH + H(+)</text>
        <dbReference type="Rhea" id="RHEA:15045"/>
        <dbReference type="Rhea" id="RHEA-COMP:10474"/>
        <dbReference type="Rhea" id="RHEA-COMP:10475"/>
        <dbReference type="ChEBI" id="CHEBI:15378"/>
        <dbReference type="ChEBI" id="CHEBI:57540"/>
        <dbReference type="ChEBI" id="CHEBI:57945"/>
        <dbReference type="ChEBI" id="CHEBI:83099"/>
        <dbReference type="ChEBI" id="CHEBI:83100"/>
        <dbReference type="EC" id="1.8.1.4"/>
    </reaction>
</comment>